<feature type="transmembrane region" description="Helical" evidence="6">
    <location>
        <begin position="6"/>
        <end position="26"/>
    </location>
</feature>
<feature type="domain" description="Clp ATPase C-terminal" evidence="8">
    <location>
        <begin position="725"/>
        <end position="817"/>
    </location>
</feature>
<dbReference type="SUPFAM" id="SSF52540">
    <property type="entry name" value="P-loop containing nucleoside triphosphate hydrolases"/>
    <property type="match status" value="2"/>
</dbReference>
<organism evidence="9">
    <name type="scientific">Candidatus Moduliflexus flocculans</name>
    <dbReference type="NCBI Taxonomy" id="1499966"/>
    <lineage>
        <taxon>Bacteria</taxon>
        <taxon>Candidatus Moduliflexota</taxon>
        <taxon>Candidatus Moduliflexia</taxon>
        <taxon>Candidatus Moduliflexales</taxon>
        <taxon>Candidatus Moduliflexaceae</taxon>
    </lineage>
</organism>
<dbReference type="HOGENOM" id="CLU_282837_0_0_0"/>
<dbReference type="InterPro" id="IPR041664">
    <property type="entry name" value="AAA_16"/>
</dbReference>
<protein>
    <submittedName>
        <fullName evidence="9">ATPase with chaperone activity, ATP-binding subunit</fullName>
    </submittedName>
</protein>
<dbReference type="InterPro" id="IPR001270">
    <property type="entry name" value="ClpA/B"/>
</dbReference>
<keyword evidence="6" id="KW-1133">Transmembrane helix</keyword>
<sequence>MTDSIIYSVFSLFLGIAFGFGLHRLWQRRESSPADQSLQELESSEKKEAESPPDTKGAALYALANDMRDFYQSTAHPKDMLQSQDFLRGVEMLTQPVYSDEELLDYYAGENPLIACMALEALNRRSETVQWTDQLLSHLDECYLWPMHFAFRLLERAEKPVIGAVLAKAQDWWEDERLFVKIMNTFMKERIERGETPSLKDQLEQIDDEKASILDNLLKKLDTEIVKPLIEELKQKSHTQLDAAYLNTVGTLWEPKAYDDLLWEHPHFLELLEHLQRSLFEKPARSVIVVGESGVGKTALIRALEQRLQARGWRIFEASATDVLAGQIYIGELEERLQKLVKQLEQSRSVVWFAPNFHELFYAGRYKYNPVGILEKILPFIESGTLRMIGETYPVAYDALLRDTRRIETAFEKVTMLPLHDKETLELAYQWAAHQEKLHGESIRIEHDTITEAWHLARQFLGDKATPGNLLNFLKSTQKTLFLDGKPRQITTDSLYATLSHLTGLPRSILDDREGLDLSGLERLFQHRVMGQPEAIECLVERVAMIKAGLTDPTRPYGVFLFAGPTGTGKTEMAKTLAEFMFGSPERMIRLDMSEFKTYEAEKRIVGGTERDDNTSSLISLIRKQPFSVILLDEFEKAHPNIWDLFLQVFDDGRLTDRYGNTADFRHSIIILTSNLGATLPTGAGIGFNPIASNFSMKAVEQAITETFLPEFINRLDRVVVFRPLSRSIMRTILYKELNNTLHRRGLRNREWAVEWENSAIEFLLEKGFTAALGARPLKRAIERYLLSPLAMTIVKHQLPEGDQFLFVRGDSTQIQVEFIDPDAHLAENAPPQGNATETSAILTAPPIKSLVFDAQGHREEVERLEQAYETLMTSVESDAWRQKKQSGLQQMSSKEFWMRPERYDVLSSVEFMDRIEAGLQTAGSLLHRLIGTETHLRTVFPKDLICRVAEQIYLLQEAYRTHDEGLSRDAFLLLEIAPTSDASVETLREFAAQLQAMYLNWAQKRRMHVQVLQEFTHHELEQTQCLIAVSGFGAYAILASETGLHVWEMPGESKAFVRHHVRVRVTPQPVMPLRENEPQLAQAKRAFANTEQSVSVVVRRYRNVPSPLVRDSVHHWRTGRLDRVFSGDFDVMT</sequence>
<dbReference type="SUPFAM" id="SSF75620">
    <property type="entry name" value="Release factor"/>
    <property type="match status" value="1"/>
</dbReference>
<keyword evidence="1" id="KW-0547">Nucleotide-binding</keyword>
<feature type="region of interest" description="Disordered" evidence="5">
    <location>
        <begin position="33"/>
        <end position="55"/>
    </location>
</feature>
<dbReference type="PROSITE" id="PS00675">
    <property type="entry name" value="SIGMA54_INTERACT_1"/>
    <property type="match status" value="1"/>
</dbReference>
<dbReference type="GO" id="GO:0034605">
    <property type="term" value="P:cellular response to heat"/>
    <property type="evidence" value="ECO:0007669"/>
    <property type="project" value="TreeGrafter"/>
</dbReference>
<evidence type="ECO:0000256" key="3">
    <source>
        <dbReference type="ARBA" id="ARBA00023186"/>
    </source>
</evidence>
<evidence type="ECO:0000259" key="7">
    <source>
        <dbReference type="SMART" id="SM00382"/>
    </source>
</evidence>
<evidence type="ECO:0000256" key="6">
    <source>
        <dbReference type="SAM" id="Phobius"/>
    </source>
</evidence>
<evidence type="ECO:0000256" key="2">
    <source>
        <dbReference type="ARBA" id="ARBA00022840"/>
    </source>
</evidence>
<evidence type="ECO:0000256" key="4">
    <source>
        <dbReference type="SAM" id="Coils"/>
    </source>
</evidence>
<dbReference type="InterPro" id="IPR025662">
    <property type="entry name" value="Sigma_54_int_dom_ATP-bd_1"/>
</dbReference>
<dbReference type="SMART" id="SM01086">
    <property type="entry name" value="ClpB_D2-small"/>
    <property type="match status" value="1"/>
</dbReference>
<dbReference type="PANTHER" id="PTHR11638:SF18">
    <property type="entry name" value="HEAT SHOCK PROTEIN 104"/>
    <property type="match status" value="1"/>
</dbReference>
<dbReference type="Proteomes" id="UP000030700">
    <property type="component" value="Unassembled WGS sequence"/>
</dbReference>
<dbReference type="InterPro" id="IPR003959">
    <property type="entry name" value="ATPase_AAA_core"/>
</dbReference>
<dbReference type="Pfam" id="PF03462">
    <property type="entry name" value="PCRF"/>
    <property type="match status" value="1"/>
</dbReference>
<dbReference type="InterPro" id="IPR027417">
    <property type="entry name" value="P-loop_NTPase"/>
</dbReference>
<evidence type="ECO:0000256" key="5">
    <source>
        <dbReference type="SAM" id="MobiDB-lite"/>
    </source>
</evidence>
<accession>A0A0S6VTJ3</accession>
<dbReference type="Pfam" id="PF07724">
    <property type="entry name" value="AAA_2"/>
    <property type="match status" value="1"/>
</dbReference>
<dbReference type="AlphaFoldDB" id="A0A0S6VTJ3"/>
<keyword evidence="4" id="KW-0175">Coiled coil</keyword>
<dbReference type="Pfam" id="PF13191">
    <property type="entry name" value="AAA_16"/>
    <property type="match status" value="1"/>
</dbReference>
<dbReference type="STRING" id="1499966.U14_01994"/>
<dbReference type="Gene3D" id="1.10.8.60">
    <property type="match status" value="1"/>
</dbReference>
<feature type="domain" description="AAA+ ATPase" evidence="7">
    <location>
        <begin position="556"/>
        <end position="726"/>
    </location>
</feature>
<dbReference type="InterPro" id="IPR050130">
    <property type="entry name" value="ClpA_ClpB"/>
</dbReference>
<evidence type="ECO:0000313" key="10">
    <source>
        <dbReference type="Proteomes" id="UP000030700"/>
    </source>
</evidence>
<reference evidence="9" key="1">
    <citation type="journal article" date="2015" name="PeerJ">
        <title>First genomic representation of candidate bacterial phylum KSB3 points to enhanced environmental sensing as a trigger of wastewater bulking.</title>
        <authorList>
            <person name="Sekiguchi Y."/>
            <person name="Ohashi A."/>
            <person name="Parks D.H."/>
            <person name="Yamauchi T."/>
            <person name="Tyson G.W."/>
            <person name="Hugenholtz P."/>
        </authorList>
    </citation>
    <scope>NUCLEOTIDE SEQUENCE [LARGE SCALE GENOMIC DNA]</scope>
</reference>
<proteinExistence type="predicted"/>
<dbReference type="Pfam" id="PF10431">
    <property type="entry name" value="ClpB_D2-small"/>
    <property type="match status" value="1"/>
</dbReference>
<gene>
    <name evidence="9" type="ORF">U14_01994</name>
</gene>
<dbReference type="InterPro" id="IPR045853">
    <property type="entry name" value="Pep_chain_release_fac_I_sf"/>
</dbReference>
<name>A0A0S6VTJ3_9BACT</name>
<keyword evidence="10" id="KW-1185">Reference proteome</keyword>
<dbReference type="GO" id="GO:0016887">
    <property type="term" value="F:ATP hydrolysis activity"/>
    <property type="evidence" value="ECO:0007669"/>
    <property type="project" value="InterPro"/>
</dbReference>
<evidence type="ECO:0000256" key="1">
    <source>
        <dbReference type="ARBA" id="ARBA00022741"/>
    </source>
</evidence>
<dbReference type="Gene3D" id="3.40.50.300">
    <property type="entry name" value="P-loop containing nucleotide triphosphate hydrolases"/>
    <property type="match status" value="2"/>
</dbReference>
<keyword evidence="6" id="KW-0472">Membrane</keyword>
<dbReference type="InterPro" id="IPR019489">
    <property type="entry name" value="Clp_ATPase_C"/>
</dbReference>
<dbReference type="SMART" id="SM00382">
    <property type="entry name" value="AAA"/>
    <property type="match status" value="2"/>
</dbReference>
<keyword evidence="2 9" id="KW-0067">ATP-binding</keyword>
<dbReference type="EMBL" id="DF820456">
    <property type="protein sequence ID" value="GAK50754.1"/>
    <property type="molecule type" value="Genomic_DNA"/>
</dbReference>
<keyword evidence="6" id="KW-0812">Transmembrane</keyword>
<dbReference type="PRINTS" id="PR00300">
    <property type="entry name" value="CLPPROTEASEA"/>
</dbReference>
<dbReference type="PANTHER" id="PTHR11638">
    <property type="entry name" value="ATP-DEPENDENT CLP PROTEASE"/>
    <property type="match status" value="1"/>
</dbReference>
<evidence type="ECO:0000313" key="9">
    <source>
        <dbReference type="EMBL" id="GAK50754.1"/>
    </source>
</evidence>
<evidence type="ECO:0000259" key="8">
    <source>
        <dbReference type="SMART" id="SM01086"/>
    </source>
</evidence>
<dbReference type="GO" id="GO:0005524">
    <property type="term" value="F:ATP binding"/>
    <property type="evidence" value="ECO:0007669"/>
    <property type="project" value="UniProtKB-KW"/>
</dbReference>
<dbReference type="Gene3D" id="3.30.70.1660">
    <property type="match status" value="1"/>
</dbReference>
<dbReference type="GO" id="GO:0005737">
    <property type="term" value="C:cytoplasm"/>
    <property type="evidence" value="ECO:0007669"/>
    <property type="project" value="TreeGrafter"/>
</dbReference>
<dbReference type="InterPro" id="IPR003593">
    <property type="entry name" value="AAA+_ATPase"/>
</dbReference>
<dbReference type="CDD" id="cd00009">
    <property type="entry name" value="AAA"/>
    <property type="match status" value="1"/>
</dbReference>
<feature type="coiled-coil region" evidence="4">
    <location>
        <begin position="848"/>
        <end position="875"/>
    </location>
</feature>
<keyword evidence="3" id="KW-0143">Chaperone</keyword>
<dbReference type="CDD" id="cd19499">
    <property type="entry name" value="RecA-like_ClpB_Hsp104-like"/>
    <property type="match status" value="1"/>
</dbReference>
<dbReference type="InterPro" id="IPR005139">
    <property type="entry name" value="PCRF"/>
</dbReference>
<dbReference type="GO" id="GO:0006415">
    <property type="term" value="P:translational termination"/>
    <property type="evidence" value="ECO:0007669"/>
    <property type="project" value="InterPro"/>
</dbReference>
<feature type="domain" description="AAA+ ATPase" evidence="7">
    <location>
        <begin position="283"/>
        <end position="415"/>
    </location>
</feature>